<evidence type="ECO:0000256" key="1">
    <source>
        <dbReference type="SAM" id="MobiDB-lite"/>
    </source>
</evidence>
<protein>
    <recommendedName>
        <fullName evidence="4">DUF748 domain-containing protein</fullName>
    </recommendedName>
</protein>
<name>A0ABQ5Q8N0_9BACT</name>
<feature type="compositionally biased region" description="Low complexity" evidence="1">
    <location>
        <begin position="544"/>
        <end position="569"/>
    </location>
</feature>
<dbReference type="EMBL" id="BSDD01000005">
    <property type="protein sequence ID" value="GLH71184.1"/>
    <property type="molecule type" value="Genomic_DNA"/>
</dbReference>
<comment type="caution">
    <text evidence="2">The sequence shown here is derived from an EMBL/GenBank/DDBJ whole genome shotgun (WGS) entry which is preliminary data.</text>
</comment>
<dbReference type="RefSeq" id="WP_285727187.1">
    <property type="nucleotide sequence ID" value="NZ_BSDD01000005.1"/>
</dbReference>
<sequence length="584" mass="64123">MKVCRANPGKAILSGLAGSLVVVLWMLDALLASPMRRWAERTMNSKLNGYTVRIGRARPHIWKLAFDLDNLVLVQNSHPDPPVADFGALEFSLVFHELLRLKVAGDLTILRPALHINLDQLKEEANSHVSLKDRGWQRAVESVYPIKLDRVEVLDGSLLYLSGDTTGRPLQLTKVSMVARNVRNIAAARDTFPSPVTLEGVLFDTGRVSFKGAADFLREPYLAARGEIHLVQVPLDRLDPLAQDFQLRTRGGFLSVNGSMEYTPEAQKAHLRDVRFEHLRVDYVTSRATKAIEWEHGRQAVKLAKKVRNAPSLLLQVDLLKLTHSQIGFVNEATTPPYRLFMSDVDLDLENLSNQAGPGRSRFHGHGTFMGHGTTVVSGGSRLTASPADFDVRLKLDDARLPDLNAFLLAYAGVDVAEGLFSVYTEITVKNSRVEGYIKPLLKNLKIYDRQKDQGKPFGKRVEMHVLQMLASLFKNRSSKAVATVTRISGSTSDPKTNEWEAIRKLIGNGLSHAILPGFLDKQKVEPLPGTVDPPARKKPPRSPKTGAGDRTPTPAAGPAAPASARTGPDSQAGLAGRPSAHHP</sequence>
<feature type="region of interest" description="Disordered" evidence="1">
    <location>
        <begin position="525"/>
        <end position="584"/>
    </location>
</feature>
<organism evidence="2 3">
    <name type="scientific">Geothrix rubra</name>
    <dbReference type="NCBI Taxonomy" id="2927977"/>
    <lineage>
        <taxon>Bacteria</taxon>
        <taxon>Pseudomonadati</taxon>
        <taxon>Acidobacteriota</taxon>
        <taxon>Holophagae</taxon>
        <taxon>Holophagales</taxon>
        <taxon>Holophagaceae</taxon>
        <taxon>Geothrix</taxon>
    </lineage>
</organism>
<reference evidence="2 3" key="1">
    <citation type="journal article" date="2023" name="Antonie Van Leeuwenhoek">
        <title>Mesoterricola silvestris gen. nov., sp. nov., Mesoterricola sediminis sp. nov., Geothrix oryzae sp. nov., Geothrix edaphica sp. nov., Geothrix rubra sp. nov., and Geothrix limicola sp. nov., six novel members of Acidobacteriota isolated from soils.</title>
        <authorList>
            <person name="Itoh H."/>
            <person name="Sugisawa Y."/>
            <person name="Mise K."/>
            <person name="Xu Z."/>
            <person name="Kuniyasu M."/>
            <person name="Ushijima N."/>
            <person name="Kawano K."/>
            <person name="Kobayashi E."/>
            <person name="Shiratori Y."/>
            <person name="Masuda Y."/>
            <person name="Senoo K."/>
        </authorList>
    </citation>
    <scope>NUCLEOTIDE SEQUENCE [LARGE SCALE GENOMIC DNA]</scope>
    <source>
        <strain evidence="2 3">Red803</strain>
    </source>
</reference>
<accession>A0ABQ5Q8N0</accession>
<dbReference type="Proteomes" id="UP001165089">
    <property type="component" value="Unassembled WGS sequence"/>
</dbReference>
<evidence type="ECO:0000313" key="3">
    <source>
        <dbReference type="Proteomes" id="UP001165089"/>
    </source>
</evidence>
<proteinExistence type="predicted"/>
<evidence type="ECO:0000313" key="2">
    <source>
        <dbReference type="EMBL" id="GLH71184.1"/>
    </source>
</evidence>
<evidence type="ECO:0008006" key="4">
    <source>
        <dbReference type="Google" id="ProtNLM"/>
    </source>
</evidence>
<gene>
    <name evidence="2" type="ORF">GETHPA_27170</name>
</gene>
<keyword evidence="3" id="KW-1185">Reference proteome</keyword>